<proteinExistence type="inferred from homology"/>
<dbReference type="EMBL" id="PCRF01000089">
    <property type="protein sequence ID" value="PIP16486.1"/>
    <property type="molecule type" value="Genomic_DNA"/>
</dbReference>
<evidence type="ECO:0000256" key="1">
    <source>
        <dbReference type="ARBA" id="ARBA00023067"/>
    </source>
</evidence>
<gene>
    <name evidence="4" type="ORF">COX46_01905</name>
</gene>
<evidence type="ECO:0000313" key="4">
    <source>
        <dbReference type="EMBL" id="PIP16486.1"/>
    </source>
</evidence>
<evidence type="ECO:0000313" key="5">
    <source>
        <dbReference type="Proteomes" id="UP000230392"/>
    </source>
</evidence>
<dbReference type="CDD" id="cd13831">
    <property type="entry name" value="HU"/>
    <property type="match status" value="1"/>
</dbReference>
<dbReference type="AlphaFoldDB" id="A0A2G9YB76"/>
<sequence length="89" mass="9291">MNKSELIEAVAKAVCSKKEAAAAVDALLNAVKGELKKGKAVTLVGFGTFKVARRKARSGRNPRTGKTINIPAKKVPVFKAGSALKSAVK</sequence>
<dbReference type="InterPro" id="IPR000119">
    <property type="entry name" value="Hist_DNA-bd"/>
</dbReference>
<dbReference type="PANTHER" id="PTHR33175">
    <property type="entry name" value="DNA-BINDING PROTEIN HU"/>
    <property type="match status" value="1"/>
</dbReference>
<dbReference type="PANTHER" id="PTHR33175:SF3">
    <property type="entry name" value="DNA-BINDING PROTEIN HU-BETA"/>
    <property type="match status" value="1"/>
</dbReference>
<accession>A0A2G9YB76</accession>
<evidence type="ECO:0000256" key="3">
    <source>
        <dbReference type="RuleBase" id="RU003939"/>
    </source>
</evidence>
<dbReference type="Proteomes" id="UP000230392">
    <property type="component" value="Unassembled WGS sequence"/>
</dbReference>
<comment type="caution">
    <text evidence="4">The sequence shown here is derived from an EMBL/GenBank/DDBJ whole genome shotgun (WGS) entry which is preliminary data.</text>
</comment>
<dbReference type="GO" id="GO:0030527">
    <property type="term" value="F:structural constituent of chromatin"/>
    <property type="evidence" value="ECO:0007669"/>
    <property type="project" value="InterPro"/>
</dbReference>
<organism evidence="4 5">
    <name type="scientific">bacterium (Candidatus Ratteibacteria) CG23_combo_of_CG06-09_8_20_14_all_48_7</name>
    <dbReference type="NCBI Taxonomy" id="2014292"/>
    <lineage>
        <taxon>Bacteria</taxon>
        <taxon>Candidatus Ratteibacteria</taxon>
    </lineage>
</organism>
<keyword evidence="1" id="KW-0226">DNA condensation</keyword>
<dbReference type="InterPro" id="IPR010992">
    <property type="entry name" value="IHF-like_DNA-bd_dom_sf"/>
</dbReference>
<dbReference type="Pfam" id="PF00216">
    <property type="entry name" value="Bac_DNA_binding"/>
    <property type="match status" value="1"/>
</dbReference>
<keyword evidence="2 4" id="KW-0238">DNA-binding</keyword>
<evidence type="ECO:0000256" key="2">
    <source>
        <dbReference type="ARBA" id="ARBA00023125"/>
    </source>
</evidence>
<name>A0A2G9YB76_9BACT</name>
<protein>
    <submittedName>
        <fullName evidence="4">DNA-binding protein HU</fullName>
    </submittedName>
</protein>
<comment type="similarity">
    <text evidence="3">Belongs to the bacterial histone-like protein family.</text>
</comment>
<dbReference type="Gene3D" id="4.10.520.10">
    <property type="entry name" value="IHF-like DNA-binding proteins"/>
    <property type="match status" value="1"/>
</dbReference>
<dbReference type="InterPro" id="IPR020816">
    <property type="entry name" value="Histone-like_DNA-bd_CS"/>
</dbReference>
<dbReference type="GO" id="GO:0005829">
    <property type="term" value="C:cytosol"/>
    <property type="evidence" value="ECO:0007669"/>
    <property type="project" value="TreeGrafter"/>
</dbReference>
<dbReference type="GO" id="GO:0030261">
    <property type="term" value="P:chromosome condensation"/>
    <property type="evidence" value="ECO:0007669"/>
    <property type="project" value="UniProtKB-KW"/>
</dbReference>
<dbReference type="GO" id="GO:0003677">
    <property type="term" value="F:DNA binding"/>
    <property type="evidence" value="ECO:0007669"/>
    <property type="project" value="UniProtKB-KW"/>
</dbReference>
<reference evidence="4 5" key="1">
    <citation type="submission" date="2017-09" db="EMBL/GenBank/DDBJ databases">
        <title>Depth-based differentiation of microbial function through sediment-hosted aquifers and enrichment of novel symbionts in the deep terrestrial subsurface.</title>
        <authorList>
            <person name="Probst A.J."/>
            <person name="Ladd B."/>
            <person name="Jarett J.K."/>
            <person name="Geller-Mcgrath D.E."/>
            <person name="Sieber C.M."/>
            <person name="Emerson J.B."/>
            <person name="Anantharaman K."/>
            <person name="Thomas B.C."/>
            <person name="Malmstrom R."/>
            <person name="Stieglmeier M."/>
            <person name="Klingl A."/>
            <person name="Woyke T."/>
            <person name="Ryan C.M."/>
            <person name="Banfield J.F."/>
        </authorList>
    </citation>
    <scope>NUCLEOTIDE SEQUENCE [LARGE SCALE GENOMIC DNA]</scope>
    <source>
        <strain evidence="4">CG23_combo_of_CG06-09_8_20_14_all_48_7</strain>
    </source>
</reference>
<dbReference type="SUPFAM" id="SSF47729">
    <property type="entry name" value="IHF-like DNA-binding proteins"/>
    <property type="match status" value="1"/>
</dbReference>
<dbReference type="PRINTS" id="PR01727">
    <property type="entry name" value="DNABINDINGHU"/>
</dbReference>
<dbReference type="SMART" id="SM00411">
    <property type="entry name" value="BHL"/>
    <property type="match status" value="1"/>
</dbReference>
<dbReference type="PROSITE" id="PS00045">
    <property type="entry name" value="HISTONE_LIKE"/>
    <property type="match status" value="1"/>
</dbReference>